<evidence type="ECO:0008006" key="4">
    <source>
        <dbReference type="Google" id="ProtNLM"/>
    </source>
</evidence>
<dbReference type="AlphaFoldDB" id="A0A246JCN2"/>
<organism evidence="2 3">
    <name type="scientific">Roseateles aquatilis</name>
    <dbReference type="NCBI Taxonomy" id="431061"/>
    <lineage>
        <taxon>Bacteria</taxon>
        <taxon>Pseudomonadati</taxon>
        <taxon>Pseudomonadota</taxon>
        <taxon>Betaproteobacteria</taxon>
        <taxon>Burkholderiales</taxon>
        <taxon>Sphaerotilaceae</taxon>
        <taxon>Roseateles</taxon>
    </lineage>
</organism>
<keyword evidence="1" id="KW-0732">Signal</keyword>
<feature type="signal peptide" evidence="1">
    <location>
        <begin position="1"/>
        <end position="22"/>
    </location>
</feature>
<comment type="caution">
    <text evidence="2">The sequence shown here is derived from an EMBL/GenBank/DDBJ whole genome shotgun (WGS) entry which is preliminary data.</text>
</comment>
<name>A0A246JCN2_9BURK</name>
<feature type="chain" id="PRO_5012760886" description="Cell division protein FtsI" evidence="1">
    <location>
        <begin position="23"/>
        <end position="187"/>
    </location>
</feature>
<evidence type="ECO:0000313" key="3">
    <source>
        <dbReference type="Proteomes" id="UP000197468"/>
    </source>
</evidence>
<dbReference type="PROSITE" id="PS51257">
    <property type="entry name" value="PROKAR_LIPOPROTEIN"/>
    <property type="match status" value="1"/>
</dbReference>
<keyword evidence="3" id="KW-1185">Reference proteome</keyword>
<evidence type="ECO:0000256" key="1">
    <source>
        <dbReference type="SAM" id="SignalP"/>
    </source>
</evidence>
<evidence type="ECO:0000313" key="2">
    <source>
        <dbReference type="EMBL" id="OWQ90331.1"/>
    </source>
</evidence>
<dbReference type="Proteomes" id="UP000197468">
    <property type="component" value="Unassembled WGS sequence"/>
</dbReference>
<reference evidence="2 3" key="1">
    <citation type="journal article" date="2008" name="Int. J. Syst. Evol. Microbiol.">
        <title>Description of Roseateles aquatilis sp. nov. and Roseateles terrae sp. nov., in the class Betaproteobacteria, and emended description of the genus Roseateles.</title>
        <authorList>
            <person name="Gomila M."/>
            <person name="Bowien B."/>
            <person name="Falsen E."/>
            <person name="Moore E.R."/>
            <person name="Lalucat J."/>
        </authorList>
    </citation>
    <scope>NUCLEOTIDE SEQUENCE [LARGE SCALE GENOMIC DNA]</scope>
    <source>
        <strain evidence="2 3">CCUG 48205</strain>
    </source>
</reference>
<dbReference type="EMBL" id="NIOF01000005">
    <property type="protein sequence ID" value="OWQ90331.1"/>
    <property type="molecule type" value="Genomic_DNA"/>
</dbReference>
<proteinExistence type="predicted"/>
<gene>
    <name evidence="2" type="ORF">CDN99_13265</name>
</gene>
<sequence>MAMRALPRPMRAALLATTAAMALSGCGVLSPLPAWELVKATGTATSTALATAAPAKASNTVHHGDAPVKTLCIEYNRNAPLEDLVPAMQAELRGQGVESRVFEPGTGLQQCGVWLRYVATIEWGVPPMASGYRANLSAASLSLHRSDGTLLASSSYQAEENFGLARWAGTRNKIAPVVKALITGFES</sequence>
<accession>A0A246JCN2</accession>
<protein>
    <recommendedName>
        <fullName evidence="4">Cell division protein FtsI</fullName>
    </recommendedName>
</protein>